<reference evidence="2" key="2">
    <citation type="submission" date="2025-08" db="UniProtKB">
        <authorList>
            <consortium name="RefSeq"/>
        </authorList>
    </citation>
    <scope>IDENTIFICATION</scope>
    <source>
        <tissue evidence="2">Adult</tissue>
    </source>
</reference>
<accession>A0A6I9UZ40</accession>
<evidence type="ECO:0000313" key="2">
    <source>
        <dbReference type="RefSeq" id="XP_011200069.2"/>
    </source>
</evidence>
<dbReference type="GeneID" id="105223885"/>
<dbReference type="RefSeq" id="XP_011200069.2">
    <property type="nucleotide sequence ID" value="XM_011201767.3"/>
</dbReference>
<dbReference type="InterPro" id="IPR034998">
    <property type="entry name" value="ANKLE1"/>
</dbReference>
<dbReference type="PANTHER" id="PTHR46427">
    <property type="entry name" value="ANKYRIN REPEAT AND LEM DOMAIN-CONTAINING PROTEIN 1"/>
    <property type="match status" value="1"/>
</dbReference>
<dbReference type="GO" id="GO:0005654">
    <property type="term" value="C:nucleoplasm"/>
    <property type="evidence" value="ECO:0007669"/>
    <property type="project" value="TreeGrafter"/>
</dbReference>
<reference evidence="1" key="1">
    <citation type="submission" date="2025-05" db="UniProtKB">
        <authorList>
            <consortium name="RefSeq"/>
        </authorList>
    </citation>
    <scope>NUCLEOTIDE SEQUENCE [LARGE SCALE GENOMIC DNA]</scope>
</reference>
<dbReference type="PANTHER" id="PTHR46427:SF1">
    <property type="entry name" value="ANKYRIN REPEAT AND LEM DOMAIN-CONTAINING PROTEIN 1"/>
    <property type="match status" value="1"/>
</dbReference>
<dbReference type="Pfam" id="PF22945">
    <property type="entry name" value="LEM-3_GIY-YIG"/>
    <property type="match status" value="1"/>
</dbReference>
<dbReference type="CDD" id="cd10454">
    <property type="entry name" value="GIY-YIG_COG3680_Meta"/>
    <property type="match status" value="1"/>
</dbReference>
<dbReference type="InParanoid" id="A0A6I9UZ40"/>
<dbReference type="OrthoDB" id="1601181at2759"/>
<protein>
    <submittedName>
        <fullName evidence="2">Ankyrin repeat and LEM domain-containing protein 1</fullName>
    </submittedName>
</protein>
<gene>
    <name evidence="2" type="primary">LOC105223885</name>
</gene>
<proteinExistence type="predicted"/>
<sequence length="232" mass="27050">MCLKRKFSMELQRTISSTKGFQSIQNYEKFESLSAQYFNSRPNLSNKKKLGLKQCYLYFLMDPRISRNLPVSAKENSLKELEIWQRFLNSIFYVGKAKSTRPYSHLYNAIKIYNKQELDDKVVCLNAVVNDIQTPKFSKVDHIVDIWRNGFGVVNLHVFHNILPYEAYTREAAVIDAISLPNLTNQKRGIYYGPSRKWTAKGRKRLGIALLYRAMKIFLSEGEIQLYPFDLA</sequence>
<organism evidence="1 2">
    <name type="scientific">Bactrocera dorsalis</name>
    <name type="common">Oriental fruit fly</name>
    <name type="synonym">Dacus dorsalis</name>
    <dbReference type="NCBI Taxonomy" id="27457"/>
    <lineage>
        <taxon>Eukaryota</taxon>
        <taxon>Metazoa</taxon>
        <taxon>Ecdysozoa</taxon>
        <taxon>Arthropoda</taxon>
        <taxon>Hexapoda</taxon>
        <taxon>Insecta</taxon>
        <taxon>Pterygota</taxon>
        <taxon>Neoptera</taxon>
        <taxon>Endopterygota</taxon>
        <taxon>Diptera</taxon>
        <taxon>Brachycera</taxon>
        <taxon>Muscomorpha</taxon>
        <taxon>Tephritoidea</taxon>
        <taxon>Tephritidae</taxon>
        <taxon>Bactrocera</taxon>
        <taxon>Bactrocera</taxon>
    </lineage>
</organism>
<dbReference type="GO" id="GO:0000712">
    <property type="term" value="P:resolution of meiotic recombination intermediates"/>
    <property type="evidence" value="ECO:0007669"/>
    <property type="project" value="TreeGrafter"/>
</dbReference>
<dbReference type="GO" id="GO:0000724">
    <property type="term" value="P:double-strand break repair via homologous recombination"/>
    <property type="evidence" value="ECO:0007669"/>
    <property type="project" value="TreeGrafter"/>
</dbReference>
<dbReference type="GO" id="GO:0004520">
    <property type="term" value="F:DNA endonuclease activity"/>
    <property type="evidence" value="ECO:0007669"/>
    <property type="project" value="TreeGrafter"/>
</dbReference>
<dbReference type="AlphaFoldDB" id="A0A6I9UZ40"/>
<dbReference type="GO" id="GO:0005737">
    <property type="term" value="C:cytoplasm"/>
    <property type="evidence" value="ECO:0007669"/>
    <property type="project" value="TreeGrafter"/>
</dbReference>
<evidence type="ECO:0000313" key="1">
    <source>
        <dbReference type="Proteomes" id="UP001652620"/>
    </source>
</evidence>
<keyword evidence="1" id="KW-1185">Reference proteome</keyword>
<dbReference type="KEGG" id="bdr:105223885"/>
<dbReference type="Proteomes" id="UP001652620">
    <property type="component" value="Chromosome 1"/>
</dbReference>
<name>A0A6I9UZ40_BACDO</name>